<dbReference type="InterPro" id="IPR012337">
    <property type="entry name" value="RNaseH-like_sf"/>
</dbReference>
<dbReference type="GeneID" id="36405846"/>
<evidence type="ECO:0000313" key="3">
    <source>
        <dbReference type="Proteomes" id="UP000054928"/>
    </source>
</evidence>
<dbReference type="Gene3D" id="3.30.420.10">
    <property type="entry name" value="Ribonuclease H-like superfamily/Ribonuclease H"/>
    <property type="match status" value="1"/>
</dbReference>
<dbReference type="AlphaFoldDB" id="A0A0P1AJA2"/>
<evidence type="ECO:0000313" key="2">
    <source>
        <dbReference type="EMBL" id="CEG40605.1"/>
    </source>
</evidence>
<proteinExistence type="predicted"/>
<dbReference type="OrthoDB" id="118359at2759"/>
<dbReference type="Proteomes" id="UP000054928">
    <property type="component" value="Unassembled WGS sequence"/>
</dbReference>
<reference evidence="3" key="1">
    <citation type="submission" date="2014-09" db="EMBL/GenBank/DDBJ databases">
        <authorList>
            <person name="Sharma Rahul"/>
            <person name="Thines Marco"/>
        </authorList>
    </citation>
    <scope>NUCLEOTIDE SEQUENCE [LARGE SCALE GENOMIC DNA]</scope>
</reference>
<dbReference type="InterPro" id="IPR036397">
    <property type="entry name" value="RNaseH_sf"/>
</dbReference>
<keyword evidence="2" id="KW-0695">RNA-directed DNA polymerase</keyword>
<organism evidence="2 3">
    <name type="scientific">Plasmopara halstedii</name>
    <name type="common">Downy mildew of sunflower</name>
    <dbReference type="NCBI Taxonomy" id="4781"/>
    <lineage>
        <taxon>Eukaryota</taxon>
        <taxon>Sar</taxon>
        <taxon>Stramenopiles</taxon>
        <taxon>Oomycota</taxon>
        <taxon>Peronosporomycetes</taxon>
        <taxon>Peronosporales</taxon>
        <taxon>Peronosporaceae</taxon>
        <taxon>Plasmopara</taxon>
    </lineage>
</organism>
<dbReference type="GO" id="GO:0003676">
    <property type="term" value="F:nucleic acid binding"/>
    <property type="evidence" value="ECO:0007669"/>
    <property type="project" value="InterPro"/>
</dbReference>
<evidence type="ECO:0000256" key="1">
    <source>
        <dbReference type="SAM" id="MobiDB-lite"/>
    </source>
</evidence>
<name>A0A0P1AJA2_PLAHL</name>
<keyword evidence="3" id="KW-1185">Reference proteome</keyword>
<dbReference type="RefSeq" id="XP_024576974.1">
    <property type="nucleotide sequence ID" value="XM_024726282.1"/>
</dbReference>
<dbReference type="SUPFAM" id="SSF53098">
    <property type="entry name" value="Ribonuclease H-like"/>
    <property type="match status" value="1"/>
</dbReference>
<sequence length="305" mass="34121">MSTVDQTERVNRVVEDALRSVCAEIPKRWNTMLPPVEFAMNNTVHSSTGYAPFYVNRLINPCVPLTPPSHGSGLGGEGIAKRLADFSSLTVRKEVYDFLFTRLSVLRHVRVAIAERQDMQQEYADGRSRGNAENFEVKYLVLLNAKNHPTHAVSVVFKTTLRPLFIEPFKVVANRGFAYTPNLRRKMRTHPEIYVGLIKPHRDPAHVNAEALTSSQRLMALDHPEAEPATGFEHRMQQFSFPTAKGALPSHRVTHSSARRLGAAPTQHDNPQHEAVGTQSAPSSRCLSHSDMLTRHDAQQSPYGD</sequence>
<keyword evidence="2" id="KW-0808">Transferase</keyword>
<dbReference type="EMBL" id="CCYD01000523">
    <property type="protein sequence ID" value="CEG40605.1"/>
    <property type="molecule type" value="Genomic_DNA"/>
</dbReference>
<protein>
    <submittedName>
        <fullName evidence="2">FOG: Transposon-encoded proteins with TYA, reverse transcriptase, integrase domains in various combinations</fullName>
    </submittedName>
</protein>
<keyword evidence="2" id="KW-0548">Nucleotidyltransferase</keyword>
<accession>A0A0P1AJA2</accession>
<dbReference type="STRING" id="4781.A0A0P1AJA2"/>
<dbReference type="GO" id="GO:0003964">
    <property type="term" value="F:RNA-directed DNA polymerase activity"/>
    <property type="evidence" value="ECO:0007669"/>
    <property type="project" value="UniProtKB-KW"/>
</dbReference>
<feature type="region of interest" description="Disordered" evidence="1">
    <location>
        <begin position="243"/>
        <end position="305"/>
    </location>
</feature>
<feature type="compositionally biased region" description="Polar residues" evidence="1">
    <location>
        <begin position="277"/>
        <end position="287"/>
    </location>
</feature>